<protein>
    <recommendedName>
        <fullName evidence="4">DUF680 domain-containing protein</fullName>
    </recommendedName>
</protein>
<comment type="caution">
    <text evidence="2">The sequence shown here is derived from an EMBL/GenBank/DDBJ whole genome shotgun (WGS) entry which is preliminary data.</text>
</comment>
<dbReference type="RefSeq" id="WP_118999714.1">
    <property type="nucleotide sequence ID" value="NZ_QWGP01000005.1"/>
</dbReference>
<evidence type="ECO:0000313" key="3">
    <source>
        <dbReference type="Proteomes" id="UP000266305"/>
    </source>
</evidence>
<feature type="chain" id="PRO_5043880959" description="DUF680 domain-containing protein" evidence="1">
    <location>
        <begin position="21"/>
        <end position="65"/>
    </location>
</feature>
<evidence type="ECO:0000256" key="1">
    <source>
        <dbReference type="SAM" id="SignalP"/>
    </source>
</evidence>
<name>A0AAX1UNC3_CERSP</name>
<accession>A0AAX1UNC3</accession>
<dbReference type="AlphaFoldDB" id="A0AAX1UNC3"/>
<keyword evidence="1" id="KW-0732">Signal</keyword>
<dbReference type="Proteomes" id="UP000266305">
    <property type="component" value="Unassembled WGS sequence"/>
</dbReference>
<evidence type="ECO:0000313" key="2">
    <source>
        <dbReference type="EMBL" id="RHZ96487.1"/>
    </source>
</evidence>
<dbReference type="EMBL" id="QWGP01000005">
    <property type="protein sequence ID" value="RHZ96487.1"/>
    <property type="molecule type" value="Genomic_DNA"/>
</dbReference>
<gene>
    <name evidence="2" type="ORF">D1114_07195</name>
</gene>
<feature type="signal peptide" evidence="1">
    <location>
        <begin position="1"/>
        <end position="20"/>
    </location>
</feature>
<organism evidence="2 3">
    <name type="scientific">Cereibacter sphaeroides</name>
    <name type="common">Rhodobacter sphaeroides</name>
    <dbReference type="NCBI Taxonomy" id="1063"/>
    <lineage>
        <taxon>Bacteria</taxon>
        <taxon>Pseudomonadati</taxon>
        <taxon>Pseudomonadota</taxon>
        <taxon>Alphaproteobacteria</taxon>
        <taxon>Rhodobacterales</taxon>
        <taxon>Paracoccaceae</taxon>
        <taxon>Cereibacter</taxon>
    </lineage>
</organism>
<reference evidence="2 3" key="1">
    <citation type="submission" date="2018-08" db="EMBL/GenBank/DDBJ databases">
        <title>Draft genome sequence of Rhodobacter sphaeroides FY.</title>
        <authorList>
            <person name="Rayyan A."/>
            <person name="Meyer T.E."/>
            <person name="Kyndt J.A."/>
        </authorList>
    </citation>
    <scope>NUCLEOTIDE SEQUENCE [LARGE SCALE GENOMIC DNA]</scope>
    <source>
        <strain evidence="2 3">FY</strain>
    </source>
</reference>
<proteinExistence type="predicted"/>
<evidence type="ECO:0008006" key="4">
    <source>
        <dbReference type="Google" id="ProtNLM"/>
    </source>
</evidence>
<sequence length="65" mass="6698">MKHLILTSALALTLAPAAFADQRATSCEKVAIPGTNAVACASSTITGTSWVPTENGADRDHDKAE</sequence>